<comment type="caution">
    <text evidence="1">The sequence shown here is derived from an EMBL/GenBank/DDBJ whole genome shotgun (WGS) entry which is preliminary data.</text>
</comment>
<dbReference type="AlphaFoldDB" id="A0A438FMF6"/>
<protein>
    <submittedName>
        <fullName evidence="1">Uncharacterized protein</fullName>
    </submittedName>
</protein>
<reference evidence="1 2" key="1">
    <citation type="journal article" date="2018" name="PLoS Genet.">
        <title>Population sequencing reveals clonal diversity and ancestral inbreeding in the grapevine cultivar Chardonnay.</title>
        <authorList>
            <person name="Roach M.J."/>
            <person name="Johnson D.L."/>
            <person name="Bohlmann J."/>
            <person name="van Vuuren H.J."/>
            <person name="Jones S.J."/>
            <person name="Pretorius I.S."/>
            <person name="Schmidt S.A."/>
            <person name="Borneman A.R."/>
        </authorList>
    </citation>
    <scope>NUCLEOTIDE SEQUENCE [LARGE SCALE GENOMIC DNA]</scope>
    <source>
        <strain evidence="2">cv. Chardonnay</strain>
        <tissue evidence="1">Leaf</tissue>
    </source>
</reference>
<organism evidence="1 2">
    <name type="scientific">Vitis vinifera</name>
    <name type="common">Grape</name>
    <dbReference type="NCBI Taxonomy" id="29760"/>
    <lineage>
        <taxon>Eukaryota</taxon>
        <taxon>Viridiplantae</taxon>
        <taxon>Streptophyta</taxon>
        <taxon>Embryophyta</taxon>
        <taxon>Tracheophyta</taxon>
        <taxon>Spermatophyta</taxon>
        <taxon>Magnoliopsida</taxon>
        <taxon>eudicotyledons</taxon>
        <taxon>Gunneridae</taxon>
        <taxon>Pentapetalae</taxon>
        <taxon>rosids</taxon>
        <taxon>Vitales</taxon>
        <taxon>Vitaceae</taxon>
        <taxon>Viteae</taxon>
        <taxon>Vitis</taxon>
    </lineage>
</organism>
<name>A0A438FMF6_VITVI</name>
<accession>A0A438FMF6</accession>
<dbReference type="Proteomes" id="UP000288805">
    <property type="component" value="Unassembled WGS sequence"/>
</dbReference>
<gene>
    <name evidence="1" type="ORF">CK203_020490</name>
</gene>
<proteinExistence type="predicted"/>
<evidence type="ECO:0000313" key="1">
    <source>
        <dbReference type="EMBL" id="RVW61177.1"/>
    </source>
</evidence>
<sequence>MGSLKASEELVERMQSEWFMQPYAGS</sequence>
<dbReference type="EMBL" id="QGNW01000842">
    <property type="protein sequence ID" value="RVW61177.1"/>
    <property type="molecule type" value="Genomic_DNA"/>
</dbReference>
<evidence type="ECO:0000313" key="2">
    <source>
        <dbReference type="Proteomes" id="UP000288805"/>
    </source>
</evidence>